<dbReference type="PANTHER" id="PTHR43689">
    <property type="entry name" value="HYDROLASE"/>
    <property type="match status" value="1"/>
</dbReference>
<name>A0ABV8UQ78_9PROT</name>
<dbReference type="Proteomes" id="UP001595799">
    <property type="component" value="Unassembled WGS sequence"/>
</dbReference>
<dbReference type="Pfam" id="PF12697">
    <property type="entry name" value="Abhydrolase_6"/>
    <property type="match status" value="1"/>
</dbReference>
<keyword evidence="3" id="KW-1185">Reference proteome</keyword>
<accession>A0ABV8UQ78</accession>
<gene>
    <name evidence="2" type="ORF">ACFOW6_14230</name>
</gene>
<keyword evidence="2" id="KW-0378">Hydrolase</keyword>
<dbReference type="PRINTS" id="PR00412">
    <property type="entry name" value="EPOXHYDRLASE"/>
</dbReference>
<organism evidence="2 3">
    <name type="scientific">Fodinicurvata halophila</name>
    <dbReference type="NCBI Taxonomy" id="1419723"/>
    <lineage>
        <taxon>Bacteria</taxon>
        <taxon>Pseudomonadati</taxon>
        <taxon>Pseudomonadota</taxon>
        <taxon>Alphaproteobacteria</taxon>
        <taxon>Rhodospirillales</taxon>
        <taxon>Rhodovibrionaceae</taxon>
        <taxon>Fodinicurvata</taxon>
    </lineage>
</organism>
<evidence type="ECO:0000259" key="1">
    <source>
        <dbReference type="Pfam" id="PF12697"/>
    </source>
</evidence>
<feature type="domain" description="AB hydrolase-1" evidence="1">
    <location>
        <begin position="30"/>
        <end position="273"/>
    </location>
</feature>
<dbReference type="Gene3D" id="3.40.50.1820">
    <property type="entry name" value="alpha/beta hydrolase"/>
    <property type="match status" value="1"/>
</dbReference>
<comment type="caution">
    <text evidence="2">The sequence shown here is derived from an EMBL/GenBank/DDBJ whole genome shotgun (WGS) entry which is preliminary data.</text>
</comment>
<dbReference type="PANTHER" id="PTHR43689:SF8">
    <property type="entry name" value="ALPHA_BETA-HYDROLASES SUPERFAMILY PROTEIN"/>
    <property type="match status" value="1"/>
</dbReference>
<reference evidence="3" key="1">
    <citation type="journal article" date="2019" name="Int. J. Syst. Evol. Microbiol.">
        <title>The Global Catalogue of Microorganisms (GCM) 10K type strain sequencing project: providing services to taxonomists for standard genome sequencing and annotation.</title>
        <authorList>
            <consortium name="The Broad Institute Genomics Platform"/>
            <consortium name="The Broad Institute Genome Sequencing Center for Infectious Disease"/>
            <person name="Wu L."/>
            <person name="Ma J."/>
        </authorList>
    </citation>
    <scope>NUCLEOTIDE SEQUENCE [LARGE SCALE GENOMIC DNA]</scope>
    <source>
        <strain evidence="3">CECT 8472</strain>
    </source>
</reference>
<proteinExistence type="predicted"/>
<dbReference type="PRINTS" id="PR00111">
    <property type="entry name" value="ABHYDROLASE"/>
</dbReference>
<dbReference type="GO" id="GO:0016787">
    <property type="term" value="F:hydrolase activity"/>
    <property type="evidence" value="ECO:0007669"/>
    <property type="project" value="UniProtKB-KW"/>
</dbReference>
<dbReference type="RefSeq" id="WP_382423064.1">
    <property type="nucleotide sequence ID" value="NZ_JBHSCW010000008.1"/>
</dbReference>
<dbReference type="InterPro" id="IPR000639">
    <property type="entry name" value="Epox_hydrolase-like"/>
</dbReference>
<protein>
    <submittedName>
        <fullName evidence="2">Alpha/beta fold hydrolase</fullName>
    </submittedName>
</protein>
<sequence>MDTWELPLALEFEGQEVRYGILGDAKAPPLVLLHGTPFSSYEWRRIAPLLAQRYQVHFYDMTGYGRSTMEAGRDVSLGIQNRVFAALLKHCGLTEEGSSLPHVVAHDFGGATALRTHLLDGCRYRSLTLIDPVAIRPWGSPLVQHVHHHQEAFAGMPAYMHQAILPPYIRSAMHRPVADATLEGYIAPWIGERGQAAFYRQIAQMDMAYTDEVQGRYGEIDCPVQILWGEEDQWVPIGHGRDLATMIPQARFIPVPDCGHLMQEDAPEAIVDALWDFL</sequence>
<evidence type="ECO:0000313" key="3">
    <source>
        <dbReference type="Proteomes" id="UP001595799"/>
    </source>
</evidence>
<dbReference type="InterPro" id="IPR000073">
    <property type="entry name" value="AB_hydrolase_1"/>
</dbReference>
<dbReference type="SUPFAM" id="SSF53474">
    <property type="entry name" value="alpha/beta-Hydrolases"/>
    <property type="match status" value="1"/>
</dbReference>
<dbReference type="InterPro" id="IPR029058">
    <property type="entry name" value="AB_hydrolase_fold"/>
</dbReference>
<dbReference type="EMBL" id="JBHSCW010000008">
    <property type="protein sequence ID" value="MFC4352705.1"/>
    <property type="molecule type" value="Genomic_DNA"/>
</dbReference>
<evidence type="ECO:0000313" key="2">
    <source>
        <dbReference type="EMBL" id="MFC4352705.1"/>
    </source>
</evidence>